<dbReference type="EMBL" id="JBAWTH010000044">
    <property type="protein sequence ID" value="KAL2283259.1"/>
    <property type="molecule type" value="Genomic_DNA"/>
</dbReference>
<dbReference type="Pfam" id="PF00135">
    <property type="entry name" value="COesterase"/>
    <property type="match status" value="1"/>
</dbReference>
<keyword evidence="6" id="KW-1185">Reference proteome</keyword>
<evidence type="ECO:0000256" key="1">
    <source>
        <dbReference type="ARBA" id="ARBA00005964"/>
    </source>
</evidence>
<evidence type="ECO:0000313" key="5">
    <source>
        <dbReference type="EMBL" id="KAL2283259.1"/>
    </source>
</evidence>
<dbReference type="PROSITE" id="PS00941">
    <property type="entry name" value="CARBOXYLESTERASE_B_2"/>
    <property type="match status" value="1"/>
</dbReference>
<reference evidence="5 6" key="1">
    <citation type="submission" date="2024-03" db="EMBL/GenBank/DDBJ databases">
        <title>A high-quality draft genome sequence of Diaporthe vaccinii, a causative agent of upright dieback and viscid rot disease in cranberry plants.</title>
        <authorList>
            <person name="Sarrasin M."/>
            <person name="Lang B.F."/>
            <person name="Burger G."/>
        </authorList>
    </citation>
    <scope>NUCLEOTIDE SEQUENCE [LARGE SCALE GENOMIC DNA]</scope>
    <source>
        <strain evidence="5 6">IS7</strain>
    </source>
</reference>
<accession>A0ABR4ELE0</accession>
<dbReference type="Proteomes" id="UP001600888">
    <property type="component" value="Unassembled WGS sequence"/>
</dbReference>
<keyword evidence="2 3" id="KW-0378">Hydrolase</keyword>
<dbReference type="InterPro" id="IPR029058">
    <property type="entry name" value="AB_hydrolase_fold"/>
</dbReference>
<dbReference type="InterPro" id="IPR050654">
    <property type="entry name" value="AChE-related_enzymes"/>
</dbReference>
<evidence type="ECO:0000313" key="6">
    <source>
        <dbReference type="Proteomes" id="UP001600888"/>
    </source>
</evidence>
<organism evidence="5 6">
    <name type="scientific">Diaporthe vaccinii</name>
    <dbReference type="NCBI Taxonomy" id="105482"/>
    <lineage>
        <taxon>Eukaryota</taxon>
        <taxon>Fungi</taxon>
        <taxon>Dikarya</taxon>
        <taxon>Ascomycota</taxon>
        <taxon>Pezizomycotina</taxon>
        <taxon>Sordariomycetes</taxon>
        <taxon>Sordariomycetidae</taxon>
        <taxon>Diaporthales</taxon>
        <taxon>Diaporthaceae</taxon>
        <taxon>Diaporthe</taxon>
        <taxon>Diaporthe eres species complex</taxon>
    </lineage>
</organism>
<feature type="domain" description="Carboxylesterase type B" evidence="4">
    <location>
        <begin position="42"/>
        <end position="544"/>
    </location>
</feature>
<dbReference type="PROSITE" id="PS00122">
    <property type="entry name" value="CARBOXYLESTERASE_B_1"/>
    <property type="match status" value="1"/>
</dbReference>
<protein>
    <recommendedName>
        <fullName evidence="3">Carboxylic ester hydrolase</fullName>
        <ecNumber evidence="3">3.1.1.-</ecNumber>
    </recommendedName>
</protein>
<evidence type="ECO:0000256" key="3">
    <source>
        <dbReference type="RuleBase" id="RU361235"/>
    </source>
</evidence>
<name>A0ABR4ELE0_9PEZI</name>
<evidence type="ECO:0000256" key="2">
    <source>
        <dbReference type="ARBA" id="ARBA00022801"/>
    </source>
</evidence>
<proteinExistence type="inferred from homology"/>
<dbReference type="SUPFAM" id="SSF53474">
    <property type="entry name" value="alpha/beta-Hydrolases"/>
    <property type="match status" value="1"/>
</dbReference>
<gene>
    <name evidence="5" type="ORF">FJTKL_10135</name>
</gene>
<comment type="caution">
    <text evidence="5">The sequence shown here is derived from an EMBL/GenBank/DDBJ whole genome shotgun (WGS) entry which is preliminary data.</text>
</comment>
<dbReference type="Gene3D" id="3.40.50.1820">
    <property type="entry name" value="alpha/beta hydrolase"/>
    <property type="match status" value="1"/>
</dbReference>
<sequence>MAFYATFIFTFQWMLDKMYSTVDLLQVLSLCTIVLGGATNAPTAQVKNGTYIGRYSAEYNQDFFLGMPYAQPPLGDLRFRQAQSLNDTWDGAREAGTYSPLCVGYGLDQTFYSQSEDCLTLNVVRPSGYAGQSLPVGFWIHGGGYTNGGGGDQRYNLSFIVDQSVKIGKPFIGVSINYRLHAWGFLSSKELASEGLTNTGLRDQRLAMHWVQENIAAFGGDNTKVTIFGESAGAASVGLHLTAYAGRNDSLFRAAILQSGNPIFYAAQNRPQTYQSQFDEVVANTRCNSTSDPVQCLRQVPFEQLNATLGALYLAHGSLSPVIDGEMVPTYGSVHLQRGEFLRVPLIVGANSDEGASLGPQGINTTADFKATLASLPATFQDQVLQAYPDDLSVNVVASLGQQRPGPPYGAQFRRSASYWGDVFFIAPRRQTAATWAAHGLSAYSYRFNAIPHGVPPEVGAGHFKEIGYMFRNYIGTGYRPDILPFEGMPESHFELATLMSSSWASFISDLDPNAWAGRPGNVSAWSKYSVDNPTNLVFDANVTSHTEVDDFRNEGIELINRNALDLYRR</sequence>
<dbReference type="PANTHER" id="PTHR43918:SF4">
    <property type="entry name" value="CARBOXYLIC ESTER HYDROLASE"/>
    <property type="match status" value="1"/>
</dbReference>
<dbReference type="InterPro" id="IPR019826">
    <property type="entry name" value="Carboxylesterase_B_AS"/>
</dbReference>
<dbReference type="InterPro" id="IPR019819">
    <property type="entry name" value="Carboxylesterase_B_CS"/>
</dbReference>
<evidence type="ECO:0000259" key="4">
    <source>
        <dbReference type="Pfam" id="PF00135"/>
    </source>
</evidence>
<comment type="similarity">
    <text evidence="1 3">Belongs to the type-B carboxylesterase/lipase family.</text>
</comment>
<dbReference type="EC" id="3.1.1.-" evidence="3"/>
<dbReference type="InterPro" id="IPR002018">
    <property type="entry name" value="CarbesteraseB"/>
</dbReference>
<dbReference type="PANTHER" id="PTHR43918">
    <property type="entry name" value="ACETYLCHOLINESTERASE"/>
    <property type="match status" value="1"/>
</dbReference>